<evidence type="ECO:0000313" key="1">
    <source>
        <dbReference type="EMBL" id="JAD89598.1"/>
    </source>
</evidence>
<protein>
    <submittedName>
        <fullName evidence="1">Uncharacterized protein</fullName>
    </submittedName>
</protein>
<sequence length="61" mass="6899">MFLKSPMIIRVQMMESRGASQSLASCSMSTTLSGARKFLSSWSMQTVFRDGTEKTWESRSK</sequence>
<accession>A0A0A9DSG8</accession>
<organism evidence="1">
    <name type="scientific">Arundo donax</name>
    <name type="common">Giant reed</name>
    <name type="synonym">Donax arundinaceus</name>
    <dbReference type="NCBI Taxonomy" id="35708"/>
    <lineage>
        <taxon>Eukaryota</taxon>
        <taxon>Viridiplantae</taxon>
        <taxon>Streptophyta</taxon>
        <taxon>Embryophyta</taxon>
        <taxon>Tracheophyta</taxon>
        <taxon>Spermatophyta</taxon>
        <taxon>Magnoliopsida</taxon>
        <taxon>Liliopsida</taxon>
        <taxon>Poales</taxon>
        <taxon>Poaceae</taxon>
        <taxon>PACMAD clade</taxon>
        <taxon>Arundinoideae</taxon>
        <taxon>Arundineae</taxon>
        <taxon>Arundo</taxon>
    </lineage>
</organism>
<proteinExistence type="predicted"/>
<reference evidence="1" key="1">
    <citation type="submission" date="2014-09" db="EMBL/GenBank/DDBJ databases">
        <authorList>
            <person name="Magalhaes I.L.F."/>
            <person name="Oliveira U."/>
            <person name="Santos F.R."/>
            <person name="Vidigal T.H.D.A."/>
            <person name="Brescovit A.D."/>
            <person name="Santos A.J."/>
        </authorList>
    </citation>
    <scope>NUCLEOTIDE SEQUENCE</scope>
    <source>
        <tissue evidence="1">Shoot tissue taken approximately 20 cm above the soil surface</tissue>
    </source>
</reference>
<dbReference type="EMBL" id="GBRH01208297">
    <property type="protein sequence ID" value="JAD89598.1"/>
    <property type="molecule type" value="Transcribed_RNA"/>
</dbReference>
<dbReference type="AlphaFoldDB" id="A0A0A9DSG8"/>
<reference evidence="1" key="2">
    <citation type="journal article" date="2015" name="Data Brief">
        <title>Shoot transcriptome of the giant reed, Arundo donax.</title>
        <authorList>
            <person name="Barrero R.A."/>
            <person name="Guerrero F.D."/>
            <person name="Moolhuijzen P."/>
            <person name="Goolsby J.A."/>
            <person name="Tidwell J."/>
            <person name="Bellgard S.E."/>
            <person name="Bellgard M.I."/>
        </authorList>
    </citation>
    <scope>NUCLEOTIDE SEQUENCE</scope>
    <source>
        <tissue evidence="1">Shoot tissue taken approximately 20 cm above the soil surface</tissue>
    </source>
</reference>
<name>A0A0A9DSG8_ARUDO</name>